<gene>
    <name evidence="4" type="ORF">SAMN04488085_102219</name>
</gene>
<evidence type="ECO:0000259" key="3">
    <source>
        <dbReference type="SMART" id="SM00822"/>
    </source>
</evidence>
<name>A0A1I4AFZ6_9ACTN</name>
<keyword evidence="2" id="KW-0560">Oxidoreductase</keyword>
<dbReference type="PANTHER" id="PTHR42760">
    <property type="entry name" value="SHORT-CHAIN DEHYDROGENASES/REDUCTASES FAMILY MEMBER"/>
    <property type="match status" value="1"/>
</dbReference>
<dbReference type="FunCoup" id="A0A1I4AFZ6">
    <property type="interactions" value="143"/>
</dbReference>
<feature type="domain" description="Ketoreductase" evidence="3">
    <location>
        <begin position="27"/>
        <end position="206"/>
    </location>
</feature>
<evidence type="ECO:0000256" key="1">
    <source>
        <dbReference type="ARBA" id="ARBA00006484"/>
    </source>
</evidence>
<dbReference type="InterPro" id="IPR020904">
    <property type="entry name" value="Sc_DH/Rdtase_CS"/>
</dbReference>
<dbReference type="Proteomes" id="UP000199152">
    <property type="component" value="Unassembled WGS sequence"/>
</dbReference>
<dbReference type="GO" id="GO:0048038">
    <property type="term" value="F:quinone binding"/>
    <property type="evidence" value="ECO:0007669"/>
    <property type="project" value="TreeGrafter"/>
</dbReference>
<dbReference type="STRING" id="504800.SAMN04488085_102219"/>
<dbReference type="PRINTS" id="PR00080">
    <property type="entry name" value="SDRFAMILY"/>
</dbReference>
<dbReference type="Pfam" id="PF13561">
    <property type="entry name" value="adh_short_C2"/>
    <property type="match status" value="1"/>
</dbReference>
<dbReference type="EMBL" id="FOSW01000002">
    <property type="protein sequence ID" value="SFK55294.1"/>
    <property type="molecule type" value="Genomic_DNA"/>
</dbReference>
<accession>A0A1I4AFZ6</accession>
<dbReference type="InParanoid" id="A0A1I4AFZ6"/>
<dbReference type="FunFam" id="3.40.50.720:FF:000084">
    <property type="entry name" value="Short-chain dehydrogenase reductase"/>
    <property type="match status" value="1"/>
</dbReference>
<dbReference type="InterPro" id="IPR002347">
    <property type="entry name" value="SDR_fam"/>
</dbReference>
<sequence length="268" mass="27610">MTLTGTAMGSAPTSTASPLDAFRLDGRVVVLTGASSGLGVGFARALAAVGAHLVLAARRSHLLEKHAERLRASGSRVVTQVADVSSPEDCRAVAARAVEEFGRIDVLVNNAGLGTAVPASRETPESFDSVIDVNLRGTFWMAQACAPAMPPGSAIVNVASVLGLVAPRFPQASYAASKAGVIGLTRDLAQEWSGRRGIRVNALCPGYFASEMTAGDDTVLREMVAAQSILGRFGEQHELDSALLYLASPASSYVTGTTLTVDGGLAAV</sequence>
<evidence type="ECO:0000256" key="2">
    <source>
        <dbReference type="ARBA" id="ARBA00023002"/>
    </source>
</evidence>
<dbReference type="PANTHER" id="PTHR42760:SF133">
    <property type="entry name" value="3-OXOACYL-[ACYL-CARRIER-PROTEIN] REDUCTASE"/>
    <property type="match status" value="1"/>
</dbReference>
<keyword evidence="5" id="KW-1185">Reference proteome</keyword>
<protein>
    <submittedName>
        <fullName evidence="4">NAD(P)-dependent dehydrogenase, short-chain alcohol dehydrogenase family</fullName>
    </submittedName>
</protein>
<comment type="similarity">
    <text evidence="1">Belongs to the short-chain dehydrogenases/reductases (SDR) family.</text>
</comment>
<dbReference type="Gene3D" id="3.40.50.720">
    <property type="entry name" value="NAD(P)-binding Rossmann-like Domain"/>
    <property type="match status" value="1"/>
</dbReference>
<dbReference type="SMART" id="SM00822">
    <property type="entry name" value="PKS_KR"/>
    <property type="match status" value="1"/>
</dbReference>
<reference evidence="4 5" key="1">
    <citation type="submission" date="2016-10" db="EMBL/GenBank/DDBJ databases">
        <authorList>
            <person name="de Groot N.N."/>
        </authorList>
    </citation>
    <scope>NUCLEOTIDE SEQUENCE [LARGE SCALE GENOMIC DNA]</scope>
    <source>
        <strain evidence="4 5">DSM 45317</strain>
    </source>
</reference>
<dbReference type="AlphaFoldDB" id="A0A1I4AFZ6"/>
<dbReference type="PRINTS" id="PR00081">
    <property type="entry name" value="GDHRDH"/>
</dbReference>
<dbReference type="GO" id="GO:0016616">
    <property type="term" value="F:oxidoreductase activity, acting on the CH-OH group of donors, NAD or NADP as acceptor"/>
    <property type="evidence" value="ECO:0007669"/>
    <property type="project" value="TreeGrafter"/>
</dbReference>
<dbReference type="SUPFAM" id="SSF51735">
    <property type="entry name" value="NAD(P)-binding Rossmann-fold domains"/>
    <property type="match status" value="1"/>
</dbReference>
<proteinExistence type="inferred from homology"/>
<dbReference type="PROSITE" id="PS00061">
    <property type="entry name" value="ADH_SHORT"/>
    <property type="match status" value="1"/>
</dbReference>
<evidence type="ECO:0000313" key="5">
    <source>
        <dbReference type="Proteomes" id="UP000199152"/>
    </source>
</evidence>
<dbReference type="InterPro" id="IPR057326">
    <property type="entry name" value="KR_dom"/>
</dbReference>
<organism evidence="4 5">
    <name type="scientific">Geodermatophilus ruber</name>
    <dbReference type="NCBI Taxonomy" id="504800"/>
    <lineage>
        <taxon>Bacteria</taxon>
        <taxon>Bacillati</taxon>
        <taxon>Actinomycetota</taxon>
        <taxon>Actinomycetes</taxon>
        <taxon>Geodermatophilales</taxon>
        <taxon>Geodermatophilaceae</taxon>
        <taxon>Geodermatophilus</taxon>
    </lineage>
</organism>
<dbReference type="InterPro" id="IPR036291">
    <property type="entry name" value="NAD(P)-bd_dom_sf"/>
</dbReference>
<dbReference type="GO" id="GO:0006633">
    <property type="term" value="P:fatty acid biosynthetic process"/>
    <property type="evidence" value="ECO:0007669"/>
    <property type="project" value="TreeGrafter"/>
</dbReference>
<evidence type="ECO:0000313" key="4">
    <source>
        <dbReference type="EMBL" id="SFK55294.1"/>
    </source>
</evidence>
<dbReference type="RefSeq" id="WP_245753328.1">
    <property type="nucleotide sequence ID" value="NZ_FOSW01000002.1"/>
</dbReference>